<dbReference type="GO" id="GO:0016020">
    <property type="term" value="C:membrane"/>
    <property type="evidence" value="ECO:0007669"/>
    <property type="project" value="UniProtKB-SubCell"/>
</dbReference>
<evidence type="ECO:0000256" key="6">
    <source>
        <dbReference type="SAM" id="Phobius"/>
    </source>
</evidence>
<dbReference type="Pfam" id="PF13850">
    <property type="entry name" value="ERGIC_N"/>
    <property type="match status" value="1"/>
</dbReference>
<keyword evidence="10" id="KW-1185">Reference proteome</keyword>
<dbReference type="GO" id="GO:0030134">
    <property type="term" value="C:COPII-coated ER to Golgi transport vesicle"/>
    <property type="evidence" value="ECO:0007669"/>
    <property type="project" value="TreeGrafter"/>
</dbReference>
<evidence type="ECO:0000256" key="3">
    <source>
        <dbReference type="ARBA" id="ARBA00022692"/>
    </source>
</evidence>
<dbReference type="AlphaFoldDB" id="A0A0M9FRQ1"/>
<evidence type="ECO:0000313" key="10">
    <source>
        <dbReference type="Proteomes" id="UP000037923"/>
    </source>
</evidence>
<dbReference type="GO" id="GO:0005783">
    <property type="term" value="C:endoplasmic reticulum"/>
    <property type="evidence" value="ECO:0007669"/>
    <property type="project" value="TreeGrafter"/>
</dbReference>
<comment type="similarity">
    <text evidence="2">Belongs to the ERGIC family.</text>
</comment>
<reference evidence="9 10" key="1">
    <citation type="submission" date="2015-07" db="EMBL/GenBank/DDBJ databases">
        <title>High-quality genome of monoxenous trypanosomatid Leptomonas pyrrhocoris.</title>
        <authorList>
            <person name="Flegontov P."/>
            <person name="Butenko A."/>
            <person name="Firsov S."/>
            <person name="Vlcek C."/>
            <person name="Logacheva M.D."/>
            <person name="Field M."/>
            <person name="Filatov D."/>
            <person name="Flegontova O."/>
            <person name="Gerasimov E."/>
            <person name="Jackson A.P."/>
            <person name="Kelly S."/>
            <person name="Opperdoes F."/>
            <person name="O'Reilly A."/>
            <person name="Votypka J."/>
            <person name="Yurchenko V."/>
            <person name="Lukes J."/>
        </authorList>
    </citation>
    <scope>NUCLEOTIDE SEQUENCE [LARGE SCALE GENOMIC DNA]</scope>
    <source>
        <strain evidence="9">H10</strain>
    </source>
</reference>
<keyword evidence="5 6" id="KW-0472">Membrane</keyword>
<evidence type="ECO:0000256" key="4">
    <source>
        <dbReference type="ARBA" id="ARBA00022989"/>
    </source>
</evidence>
<feature type="domain" description="Endoplasmic reticulum vesicle transporter N-terminal" evidence="8">
    <location>
        <begin position="4"/>
        <end position="94"/>
    </location>
</feature>
<evidence type="ECO:0000259" key="7">
    <source>
        <dbReference type="Pfam" id="PF07970"/>
    </source>
</evidence>
<comment type="subcellular location">
    <subcellularLocation>
        <location evidence="1">Membrane</location>
        <topology evidence="1">Multi-pass membrane protein</topology>
    </subcellularLocation>
</comment>
<evidence type="ECO:0000259" key="8">
    <source>
        <dbReference type="Pfam" id="PF13850"/>
    </source>
</evidence>
<dbReference type="Proteomes" id="UP000037923">
    <property type="component" value="Unassembled WGS sequence"/>
</dbReference>
<dbReference type="Pfam" id="PF07970">
    <property type="entry name" value="COPIIcoated_ERV"/>
    <property type="match status" value="1"/>
</dbReference>
<dbReference type="GeneID" id="26909452"/>
<dbReference type="PANTHER" id="PTHR10984:SF25">
    <property type="entry name" value="ENDOPLASMIC RETICULUM-GOLGI INTERMEDIATE COMPARTMENT PROTEIN 3"/>
    <property type="match status" value="1"/>
</dbReference>
<feature type="domain" description="Endoplasmic reticulum vesicle transporter C-terminal" evidence="7">
    <location>
        <begin position="147"/>
        <end position="390"/>
    </location>
</feature>
<dbReference type="RefSeq" id="XP_015652945.1">
    <property type="nucleotide sequence ID" value="XM_015808492.1"/>
</dbReference>
<name>A0A0M9FRQ1_LEPPY</name>
<feature type="transmembrane region" description="Helical" evidence="6">
    <location>
        <begin position="25"/>
        <end position="44"/>
    </location>
</feature>
<evidence type="ECO:0000256" key="2">
    <source>
        <dbReference type="ARBA" id="ARBA00005648"/>
    </source>
</evidence>
<evidence type="ECO:0000256" key="5">
    <source>
        <dbReference type="ARBA" id="ARBA00023136"/>
    </source>
</evidence>
<evidence type="ECO:0000256" key="1">
    <source>
        <dbReference type="ARBA" id="ARBA00004141"/>
    </source>
</evidence>
<gene>
    <name evidence="9" type="ORF">ABB37_09169</name>
</gene>
<dbReference type="VEuPathDB" id="TriTrypDB:LpyrH10_29_0840"/>
<dbReference type="PANTHER" id="PTHR10984">
    <property type="entry name" value="ENDOPLASMIC RETICULUM-GOLGI INTERMEDIATE COMPARTMENT PROTEIN"/>
    <property type="match status" value="1"/>
</dbReference>
<evidence type="ECO:0000313" key="9">
    <source>
        <dbReference type="EMBL" id="KPA74506.1"/>
    </source>
</evidence>
<keyword evidence="3 6" id="KW-0812">Transmembrane</keyword>
<proteinExistence type="inferred from homology"/>
<dbReference type="InterPro" id="IPR045888">
    <property type="entry name" value="Erv"/>
</dbReference>
<comment type="caution">
    <text evidence="9">The sequence shown here is derived from an EMBL/GenBank/DDBJ whole genome shotgun (WGS) entry which is preliminary data.</text>
</comment>
<sequence>MKRLQRLDVFPKFDRKFEQDARQRTVTGGCFSLAAVAIILWLLIGEVRYFASSEEHHEMFIDAELGGDMEVRVNVTFPHVPCDLLTLDAMDAFGVFANDVEGNTVKTRIDAATGLPISEARKLVDEKKIMTRAIDPDGVEKEDCPSCYGAEQDPGDCCYTCEEVRQAYARKGWTFNVDDISIEQCAEDRVKLAAAAAGREGCNVHAKFSASRATGSLQFIPGRIYNTLGRRLHDFMGSTTRQLDLSHVVHTLEFGQRFPGQRNPLDGAAQGSAASGNAQDAMNGRFSYFVKLVPTTYQRQSLFTGLQDVVESNQYSATHHFTPSAAAALPGSAAAAAAQPSIIPGVFITYDLSPIRIVVQQEHPYPSVVHFLLQLCAVCGGVLTVAGLVDSMCFHGARRLRKMREGKQL</sequence>
<accession>A0A0M9FRQ1</accession>
<dbReference type="OrthoDB" id="270930at2759"/>
<dbReference type="InterPro" id="IPR012936">
    <property type="entry name" value="Erv_C"/>
</dbReference>
<dbReference type="InterPro" id="IPR039542">
    <property type="entry name" value="Erv_N"/>
</dbReference>
<feature type="transmembrane region" description="Helical" evidence="6">
    <location>
        <begin position="371"/>
        <end position="394"/>
    </location>
</feature>
<protein>
    <submittedName>
        <fullName evidence="9">Uncharacterized protein</fullName>
    </submittedName>
</protein>
<organism evidence="9 10">
    <name type="scientific">Leptomonas pyrrhocoris</name>
    <name type="common">Firebug parasite</name>
    <dbReference type="NCBI Taxonomy" id="157538"/>
    <lineage>
        <taxon>Eukaryota</taxon>
        <taxon>Discoba</taxon>
        <taxon>Euglenozoa</taxon>
        <taxon>Kinetoplastea</taxon>
        <taxon>Metakinetoplastina</taxon>
        <taxon>Trypanosomatida</taxon>
        <taxon>Trypanosomatidae</taxon>
        <taxon>Leishmaniinae</taxon>
        <taxon>Leptomonas</taxon>
    </lineage>
</organism>
<dbReference type="OMA" id="GPTHGMY"/>
<keyword evidence="4 6" id="KW-1133">Transmembrane helix</keyword>
<dbReference type="EMBL" id="LGTL01000029">
    <property type="protein sequence ID" value="KPA74506.1"/>
    <property type="molecule type" value="Genomic_DNA"/>
</dbReference>